<evidence type="ECO:0000256" key="4">
    <source>
        <dbReference type="ARBA" id="ARBA00022676"/>
    </source>
</evidence>
<evidence type="ECO:0000256" key="1">
    <source>
        <dbReference type="ARBA" id="ARBA00004141"/>
    </source>
</evidence>
<evidence type="ECO:0000256" key="8">
    <source>
        <dbReference type="ARBA" id="ARBA00023136"/>
    </source>
</evidence>
<evidence type="ECO:0000256" key="6">
    <source>
        <dbReference type="ARBA" id="ARBA00022692"/>
    </source>
</evidence>
<evidence type="ECO:0000256" key="9">
    <source>
        <dbReference type="SAM" id="Phobius"/>
    </source>
</evidence>
<keyword evidence="7 9" id="KW-1133">Transmembrane helix</keyword>
<evidence type="ECO:0000256" key="2">
    <source>
        <dbReference type="ARBA" id="ARBA00004760"/>
    </source>
</evidence>
<dbReference type="InterPro" id="IPR029044">
    <property type="entry name" value="Nucleotide-diphossugar_trans"/>
</dbReference>
<dbReference type="RefSeq" id="WP_354549977.1">
    <property type="nucleotide sequence ID" value="NZ_JBEPSM010000001.1"/>
</dbReference>
<evidence type="ECO:0000256" key="5">
    <source>
        <dbReference type="ARBA" id="ARBA00022679"/>
    </source>
</evidence>
<evidence type="ECO:0000256" key="3">
    <source>
        <dbReference type="ARBA" id="ARBA00004991"/>
    </source>
</evidence>
<dbReference type="Pfam" id="PF13506">
    <property type="entry name" value="Glyco_transf_21"/>
    <property type="match status" value="1"/>
</dbReference>
<dbReference type="GO" id="GO:0008120">
    <property type="term" value="F:ceramide glucosyltransferase activity"/>
    <property type="evidence" value="ECO:0007669"/>
    <property type="project" value="UniProtKB-EC"/>
</dbReference>
<gene>
    <name evidence="10" type="ORF">ABIE08_001516</name>
</gene>
<evidence type="ECO:0000313" key="11">
    <source>
        <dbReference type="Proteomes" id="UP001549321"/>
    </source>
</evidence>
<comment type="subcellular location">
    <subcellularLocation>
        <location evidence="1">Membrane</location>
        <topology evidence="1">Multi-pass membrane protein</topology>
    </subcellularLocation>
</comment>
<reference evidence="10 11" key="1">
    <citation type="submission" date="2024-06" db="EMBL/GenBank/DDBJ databases">
        <title>Sorghum-associated microbial communities from plants grown in Nebraska, USA.</title>
        <authorList>
            <person name="Schachtman D."/>
        </authorList>
    </citation>
    <scope>NUCLEOTIDE SEQUENCE [LARGE SCALE GENOMIC DNA]</scope>
    <source>
        <strain evidence="10 11">3207</strain>
    </source>
</reference>
<dbReference type="EC" id="2.4.1.80" evidence="10"/>
<dbReference type="PANTHER" id="PTHR12726:SF0">
    <property type="entry name" value="CERAMIDE GLUCOSYLTRANSFERASE"/>
    <property type="match status" value="1"/>
</dbReference>
<dbReference type="PANTHER" id="PTHR12726">
    <property type="entry name" value="CERAMIDE GLUCOSYLTRANSFERASE"/>
    <property type="match status" value="1"/>
</dbReference>
<protein>
    <submittedName>
        <fullName evidence="10">Ceramide glucosyltransferase</fullName>
        <ecNumber evidence="10">2.4.1.80</ecNumber>
    </submittedName>
</protein>
<feature type="transmembrane region" description="Helical" evidence="9">
    <location>
        <begin position="307"/>
        <end position="325"/>
    </location>
</feature>
<accession>A0ABV2QX45</accession>
<dbReference type="Proteomes" id="UP001549321">
    <property type="component" value="Unassembled WGS sequence"/>
</dbReference>
<keyword evidence="4 10" id="KW-0328">Glycosyltransferase</keyword>
<dbReference type="EMBL" id="JBEPSM010000001">
    <property type="protein sequence ID" value="MET4633603.1"/>
    <property type="molecule type" value="Genomic_DNA"/>
</dbReference>
<sequence length="380" mass="41786">MSIAILLAQIFCLLAALIHFGSIALVTLRGRAGRLDTANPHGQPPVSILRPVCGIEHAIDRTLGSGFGLDYPDYELIFCVASASDPAIPGIRRLMAANPAVPARLLIGDDRISINPKLNNLVKGWDAAKHEWIVMTDSNVLMPPNYIDRMLDRWDATTGLVCSPPLGSEPEGYGAEFECAYLNTYQARWQLAADALGQGFAQGKSMFLRRENLDRHGGIAALAADPAEDAAATKAIRANGQRVRLVRQPFAQPLGARALRAVWSRQLRWARLRRVTFPAFFCMEFLTGGLFPIAIATWLAFNDAIPGWIAPLLAVAWYGAEAFLAKNLDWHYSRRSPLAWVLRDLSLPVLWIAAVCGNGFEWRGNQMDVKKDSLLATEAD</sequence>
<dbReference type="InterPro" id="IPR025993">
    <property type="entry name" value="Ceramide_glucosylTrfase"/>
</dbReference>
<organism evidence="10 11">
    <name type="scientific">Kaistia defluvii</name>
    <dbReference type="NCBI Taxonomy" id="410841"/>
    <lineage>
        <taxon>Bacteria</taxon>
        <taxon>Pseudomonadati</taxon>
        <taxon>Pseudomonadota</taxon>
        <taxon>Alphaproteobacteria</taxon>
        <taxon>Hyphomicrobiales</taxon>
        <taxon>Kaistiaceae</taxon>
        <taxon>Kaistia</taxon>
    </lineage>
</organism>
<dbReference type="SUPFAM" id="SSF53448">
    <property type="entry name" value="Nucleotide-diphospho-sugar transferases"/>
    <property type="match status" value="1"/>
</dbReference>
<proteinExistence type="predicted"/>
<comment type="pathway">
    <text evidence="3">Sphingolipid metabolism.</text>
</comment>
<comment type="pathway">
    <text evidence="2">Lipid metabolism; sphingolipid metabolism.</text>
</comment>
<evidence type="ECO:0000313" key="10">
    <source>
        <dbReference type="EMBL" id="MET4633603.1"/>
    </source>
</evidence>
<keyword evidence="8 9" id="KW-0472">Membrane</keyword>
<keyword evidence="6 9" id="KW-0812">Transmembrane</keyword>
<dbReference type="Gene3D" id="3.90.550.10">
    <property type="entry name" value="Spore Coat Polysaccharide Biosynthesis Protein SpsA, Chain A"/>
    <property type="match status" value="1"/>
</dbReference>
<comment type="caution">
    <text evidence="10">The sequence shown here is derived from an EMBL/GenBank/DDBJ whole genome shotgun (WGS) entry which is preliminary data.</text>
</comment>
<keyword evidence="11" id="KW-1185">Reference proteome</keyword>
<feature type="transmembrane region" description="Helical" evidence="9">
    <location>
        <begin position="275"/>
        <end position="301"/>
    </location>
</feature>
<keyword evidence="5 10" id="KW-0808">Transferase</keyword>
<name>A0ABV2QX45_9HYPH</name>
<feature type="transmembrane region" description="Helical" evidence="9">
    <location>
        <begin position="6"/>
        <end position="28"/>
    </location>
</feature>
<evidence type="ECO:0000256" key="7">
    <source>
        <dbReference type="ARBA" id="ARBA00022989"/>
    </source>
</evidence>
<dbReference type="CDD" id="cd02520">
    <property type="entry name" value="Glucosylceramide_synthase"/>
    <property type="match status" value="1"/>
</dbReference>